<dbReference type="Pfam" id="PF01740">
    <property type="entry name" value="STAS"/>
    <property type="match status" value="1"/>
</dbReference>
<dbReference type="Gene3D" id="3.30.750.24">
    <property type="entry name" value="STAS domain"/>
    <property type="match status" value="1"/>
</dbReference>
<reference evidence="7" key="1">
    <citation type="submission" date="2022-08" db="EMBL/GenBank/DDBJ databases">
        <authorList>
            <person name="Kallberg Y."/>
            <person name="Tangrot J."/>
            <person name="Rosling A."/>
        </authorList>
    </citation>
    <scope>NUCLEOTIDE SEQUENCE</scope>
    <source>
        <strain evidence="7">Wild A</strain>
    </source>
</reference>
<evidence type="ECO:0000256" key="5">
    <source>
        <dbReference type="SAM" id="Phobius"/>
    </source>
</evidence>
<dbReference type="GO" id="GO:0055085">
    <property type="term" value="P:transmembrane transport"/>
    <property type="evidence" value="ECO:0007669"/>
    <property type="project" value="InterPro"/>
</dbReference>
<sequence length="703" mass="77095">MADTSKNTAKNTPYLFTKRRPHFQDKAKDLYHNLPKYSINYVKSLFPIATWIGRYNLTWLSGDMIAGFTAGAVVIPQGMAYAKVVGLGPEYGLYSSFVGVSLYFLFATSKDITIGPTAVMSLLLGQSINTIHKTSQAFTTVELATSFALFSGIFSLILGMLRLGIIVDFIPGPVIAGFTTGSALTIAIGQIAKLLGIKDIDSKEPAYLVLGKTLGALGRTKIDAVIGICSLVYLYFIKYGVRYAAKRWPRFERVFFFLGILRNISVVVLATLISYLINIGKKESSFGILKKVPSGFSHIGPASASIDMLQEIAAHLPIIILILILEHVALAKSFGRINNYKINPSQELIAIGATNAVGSFFGAYPATGSFSRTAIKSKSGVRTPLAGIFSGILVILALYVLTPAFYFIPDANLCAVIIHAVLDLLSGPSYIKQLWRIEFWDFSVFVVGVVFTFFFTVDIGILASTGLALVVLLLRLARPRFDALGRLPLDSKNNVQRYAYVPIGHPSFKSVTNPPDGVLVFRFDESLTYPNASYVDDQIVDYARKNTKSFFVQEKKKGDRPWNELEMSNDSDESNKLPKPRLHAVVFDFAAVSVIDSTGIQALLDTRKELNKYAGQPVEFHFANILDEDIEESLIAGGFDSLDSNSNISINSATDSGDTITAIERIPDEEIGVKEKESNSKVQKTKRFFHLTIDEAIEAAAGY</sequence>
<dbReference type="PANTHER" id="PTHR11814">
    <property type="entry name" value="SULFATE TRANSPORTER"/>
    <property type="match status" value="1"/>
</dbReference>
<dbReference type="InterPro" id="IPR002645">
    <property type="entry name" value="STAS_dom"/>
</dbReference>
<protein>
    <submittedName>
        <fullName evidence="7">10395_t:CDS:1</fullName>
    </submittedName>
</protein>
<dbReference type="OrthoDB" id="288203at2759"/>
<evidence type="ECO:0000313" key="8">
    <source>
        <dbReference type="Proteomes" id="UP001153678"/>
    </source>
</evidence>
<name>A0A9W4WST6_9GLOM</name>
<evidence type="ECO:0000313" key="7">
    <source>
        <dbReference type="EMBL" id="CAI2184388.1"/>
    </source>
</evidence>
<keyword evidence="4 5" id="KW-0472">Membrane</keyword>
<dbReference type="CDD" id="cd07042">
    <property type="entry name" value="STAS_SulP_like_sulfate_transporter"/>
    <property type="match status" value="1"/>
</dbReference>
<evidence type="ECO:0000256" key="1">
    <source>
        <dbReference type="ARBA" id="ARBA00004141"/>
    </source>
</evidence>
<dbReference type="InterPro" id="IPR036513">
    <property type="entry name" value="STAS_dom_sf"/>
</dbReference>
<keyword evidence="3 5" id="KW-1133">Transmembrane helix</keyword>
<dbReference type="GO" id="GO:0016020">
    <property type="term" value="C:membrane"/>
    <property type="evidence" value="ECO:0007669"/>
    <property type="project" value="UniProtKB-SubCell"/>
</dbReference>
<feature type="domain" description="STAS" evidence="6">
    <location>
        <begin position="508"/>
        <end position="700"/>
    </location>
</feature>
<dbReference type="Pfam" id="PF00916">
    <property type="entry name" value="Sulfate_transp"/>
    <property type="match status" value="1"/>
</dbReference>
<proteinExistence type="predicted"/>
<feature type="transmembrane region" description="Helical" evidence="5">
    <location>
        <begin position="137"/>
        <end position="161"/>
    </location>
</feature>
<feature type="transmembrane region" description="Helical" evidence="5">
    <location>
        <begin position="312"/>
        <end position="331"/>
    </location>
</feature>
<feature type="transmembrane region" description="Helical" evidence="5">
    <location>
        <begin position="437"/>
        <end position="455"/>
    </location>
</feature>
<organism evidence="7 8">
    <name type="scientific">Funneliformis geosporum</name>
    <dbReference type="NCBI Taxonomy" id="1117311"/>
    <lineage>
        <taxon>Eukaryota</taxon>
        <taxon>Fungi</taxon>
        <taxon>Fungi incertae sedis</taxon>
        <taxon>Mucoromycota</taxon>
        <taxon>Glomeromycotina</taxon>
        <taxon>Glomeromycetes</taxon>
        <taxon>Glomerales</taxon>
        <taxon>Glomeraceae</taxon>
        <taxon>Funneliformis</taxon>
    </lineage>
</organism>
<gene>
    <name evidence="7" type="ORF">FWILDA_LOCUS11553</name>
</gene>
<evidence type="ECO:0000259" key="6">
    <source>
        <dbReference type="PROSITE" id="PS50801"/>
    </source>
</evidence>
<dbReference type="PROSITE" id="PS50801">
    <property type="entry name" value="STAS"/>
    <property type="match status" value="1"/>
</dbReference>
<accession>A0A9W4WST6</accession>
<keyword evidence="8" id="KW-1185">Reference proteome</keyword>
<dbReference type="AlphaFoldDB" id="A0A9W4WST6"/>
<dbReference type="NCBIfam" id="TIGR00815">
    <property type="entry name" value="sulP"/>
    <property type="match status" value="1"/>
</dbReference>
<keyword evidence="2 5" id="KW-0812">Transmembrane</keyword>
<comment type="subcellular location">
    <subcellularLocation>
        <location evidence="1">Membrane</location>
        <topology evidence="1">Multi-pass membrane protein</topology>
    </subcellularLocation>
</comment>
<evidence type="ECO:0000256" key="2">
    <source>
        <dbReference type="ARBA" id="ARBA00022692"/>
    </source>
</evidence>
<feature type="transmembrane region" description="Helical" evidence="5">
    <location>
        <begin position="253"/>
        <end position="277"/>
    </location>
</feature>
<dbReference type="Proteomes" id="UP001153678">
    <property type="component" value="Unassembled WGS sequence"/>
</dbReference>
<dbReference type="InterPro" id="IPR011547">
    <property type="entry name" value="SLC26A/SulP_dom"/>
</dbReference>
<feature type="transmembrane region" description="Helical" evidence="5">
    <location>
        <begin position="224"/>
        <end position="241"/>
    </location>
</feature>
<evidence type="ECO:0000256" key="3">
    <source>
        <dbReference type="ARBA" id="ARBA00022989"/>
    </source>
</evidence>
<evidence type="ECO:0000256" key="4">
    <source>
        <dbReference type="ARBA" id="ARBA00023136"/>
    </source>
</evidence>
<dbReference type="SUPFAM" id="SSF52091">
    <property type="entry name" value="SpoIIaa-like"/>
    <property type="match status" value="1"/>
</dbReference>
<dbReference type="EMBL" id="CAMKVN010003317">
    <property type="protein sequence ID" value="CAI2184388.1"/>
    <property type="molecule type" value="Genomic_DNA"/>
</dbReference>
<feature type="transmembrane region" description="Helical" evidence="5">
    <location>
        <begin position="381"/>
        <end position="400"/>
    </location>
</feature>
<comment type="caution">
    <text evidence="7">The sequence shown here is derived from an EMBL/GenBank/DDBJ whole genome shotgun (WGS) entry which is preliminary data.</text>
</comment>
<dbReference type="InterPro" id="IPR001902">
    <property type="entry name" value="SLC26A/SulP_fam"/>
</dbReference>